<reference evidence="4 5" key="2">
    <citation type="submission" date="2017-07" db="EMBL/GenBank/DDBJ databases">
        <title>Candidatus Dactylopiibacterium carminicum, a nitrogen-fixing symbiont of the cochineal insect Dactylopius coccus and Dactylopius opuntiae (Hemiptera: Coccoidea: Dactylopiidae).</title>
        <authorList>
            <person name="Vera A."/>
        </authorList>
    </citation>
    <scope>NUCLEOTIDE SEQUENCE [LARGE SCALE GENOMIC DNA]</scope>
    <source>
        <strain evidence="4 5">NFDCM</strain>
    </source>
</reference>
<protein>
    <submittedName>
        <fullName evidence="3">PEP-CTERM sorting domain-containing protein</fullName>
    </submittedName>
</protein>
<organism evidence="4 5">
    <name type="scientific">Candidatus Dactylopiibacterium carminicum</name>
    <dbReference type="NCBI Taxonomy" id="857335"/>
    <lineage>
        <taxon>Bacteria</taxon>
        <taxon>Pseudomonadati</taxon>
        <taxon>Pseudomonadota</taxon>
        <taxon>Betaproteobacteria</taxon>
        <taxon>Rhodocyclales</taxon>
        <taxon>Rhodocyclaceae</taxon>
        <taxon>Candidatus Dactylopiibacterium</taxon>
    </lineage>
</organism>
<comment type="caution">
    <text evidence="4">The sequence shown here is derived from an EMBL/GenBank/DDBJ whole genome shotgun (WGS) entry which is preliminary data.</text>
</comment>
<evidence type="ECO:0000313" key="4">
    <source>
        <dbReference type="EMBL" id="PAS94025.1"/>
    </source>
</evidence>
<keyword evidence="6" id="KW-1185">Reference proteome</keyword>
<dbReference type="RefSeq" id="WP_095523709.1">
    <property type="nucleotide sequence ID" value="NZ_MDUX01000009.1"/>
</dbReference>
<gene>
    <name evidence="3" type="ORF">BGI27_04435</name>
    <name evidence="4" type="ORF">CGU29_05120</name>
</gene>
<feature type="domain" description="Ice-binding protein C-terminal" evidence="2">
    <location>
        <begin position="183"/>
        <end position="208"/>
    </location>
</feature>
<evidence type="ECO:0000313" key="5">
    <source>
        <dbReference type="Proteomes" id="UP000216107"/>
    </source>
</evidence>
<reference evidence="3 6" key="1">
    <citation type="submission" date="2016-08" db="EMBL/GenBank/DDBJ databases">
        <title>Candidatus Dactylopiibacterium carminicum genome sequence.</title>
        <authorList>
            <person name="Ramirez-Puebla S.T."/>
            <person name="Ormeno-Orrillo E."/>
            <person name="Vera-Ponce De Leon A."/>
            <person name="Luis L."/>
            <person name="Sanchez-Flores A."/>
            <person name="Monica R."/>
            <person name="Martinez-Romero E."/>
        </authorList>
    </citation>
    <scope>NUCLEOTIDE SEQUENCE [LARGE SCALE GENOMIC DNA]</scope>
    <source>
        <strain evidence="3">END1</strain>
    </source>
</reference>
<dbReference type="AlphaFoldDB" id="A0A272EV94"/>
<dbReference type="EMBL" id="MDUX01000009">
    <property type="protein sequence ID" value="KAF7600146.1"/>
    <property type="molecule type" value="Genomic_DNA"/>
</dbReference>
<dbReference type="Proteomes" id="UP000623509">
    <property type="component" value="Unassembled WGS sequence"/>
</dbReference>
<evidence type="ECO:0000259" key="2">
    <source>
        <dbReference type="Pfam" id="PF07589"/>
    </source>
</evidence>
<dbReference type="EMBL" id="NMRN01000010">
    <property type="protein sequence ID" value="PAS94025.1"/>
    <property type="molecule type" value="Genomic_DNA"/>
</dbReference>
<feature type="region of interest" description="Disordered" evidence="1">
    <location>
        <begin position="71"/>
        <end position="103"/>
    </location>
</feature>
<evidence type="ECO:0000256" key="1">
    <source>
        <dbReference type="SAM" id="MobiDB-lite"/>
    </source>
</evidence>
<accession>A0A272EV94</accession>
<dbReference type="InterPro" id="IPR013424">
    <property type="entry name" value="Ice-binding_C"/>
</dbReference>
<proteinExistence type="predicted"/>
<name>A0A272EV94_9RHOO</name>
<evidence type="ECO:0000313" key="3">
    <source>
        <dbReference type="EMBL" id="KAF7600146.1"/>
    </source>
</evidence>
<evidence type="ECO:0000313" key="6">
    <source>
        <dbReference type="Proteomes" id="UP000623509"/>
    </source>
</evidence>
<dbReference type="Pfam" id="PF07589">
    <property type="entry name" value="PEP-CTERM"/>
    <property type="match status" value="1"/>
</dbReference>
<dbReference type="NCBIfam" id="TIGR02595">
    <property type="entry name" value="PEP_CTERM"/>
    <property type="match status" value="1"/>
</dbReference>
<sequence length="211" mass="22114">MQQDNPDDKRKRRRWLLLLLLLLSFGLGAGWWQVRRSLPATEVAGNGAPEPSRLATADGIVPDAVNLGEVRPDADAEARDRDAAKGVQRARTAARNGNKRSGPGADALAEALLAADPAGAGIPDGALPGSFAEGAPLLAAADPATPGGFAPEATPGALTSPCREPWRRQRWLHSGGRDPGYAPVPEPSTYLMLLAGLGLLTAVAKRRRQQA</sequence>
<dbReference type="Proteomes" id="UP000216107">
    <property type="component" value="Unassembled WGS sequence"/>
</dbReference>
<feature type="compositionally biased region" description="Basic and acidic residues" evidence="1">
    <location>
        <begin position="71"/>
        <end position="84"/>
    </location>
</feature>